<keyword evidence="2" id="KW-1185">Reference proteome</keyword>
<proteinExistence type="predicted"/>
<accession>A0A0S4IUB1</accession>
<evidence type="ECO:0000313" key="1">
    <source>
        <dbReference type="EMBL" id="CUF87976.1"/>
    </source>
</evidence>
<dbReference type="EMBL" id="CYKH01000430">
    <property type="protein sequence ID" value="CUF87976.1"/>
    <property type="molecule type" value="Genomic_DNA"/>
</dbReference>
<dbReference type="VEuPathDB" id="TriTrypDB:BSAL_66720"/>
<reference evidence="2" key="1">
    <citation type="submission" date="2015-09" db="EMBL/GenBank/DDBJ databases">
        <authorList>
            <consortium name="Pathogen Informatics"/>
        </authorList>
    </citation>
    <scope>NUCLEOTIDE SEQUENCE [LARGE SCALE GENOMIC DNA]</scope>
    <source>
        <strain evidence="2">Lake Konstanz</strain>
    </source>
</reference>
<name>A0A0S4IUB1_BODSA</name>
<dbReference type="AlphaFoldDB" id="A0A0S4IUB1"/>
<organism evidence="1 2">
    <name type="scientific">Bodo saltans</name>
    <name type="common">Flagellated protozoan</name>
    <dbReference type="NCBI Taxonomy" id="75058"/>
    <lineage>
        <taxon>Eukaryota</taxon>
        <taxon>Discoba</taxon>
        <taxon>Euglenozoa</taxon>
        <taxon>Kinetoplastea</taxon>
        <taxon>Metakinetoplastina</taxon>
        <taxon>Eubodonida</taxon>
        <taxon>Bodonidae</taxon>
        <taxon>Bodo</taxon>
    </lineage>
</organism>
<gene>
    <name evidence="1" type="ORF">BSAL_66720</name>
</gene>
<protein>
    <submittedName>
        <fullName evidence="1">Uncharacterized protein</fullName>
    </submittedName>
</protein>
<sequence>MSHQRRSTFDVIICSSSGAWWDGVMSVDPDTFTLTTAASPSSSSMSIPMTSVMFFAKLDPDALLGEPSLMLEFESEDSNLCSIGGDSPCMIEPGRIRIAPRKSSTAATSVDQLWSVCCAMSTTVDMMTMERAFDNETEEGFTKHKRQRD</sequence>
<evidence type="ECO:0000313" key="2">
    <source>
        <dbReference type="Proteomes" id="UP000051952"/>
    </source>
</evidence>
<dbReference type="Proteomes" id="UP000051952">
    <property type="component" value="Unassembled WGS sequence"/>
</dbReference>